<evidence type="ECO:0000256" key="10">
    <source>
        <dbReference type="ARBA" id="ARBA00022912"/>
    </source>
</evidence>
<evidence type="ECO:0000256" key="7">
    <source>
        <dbReference type="ARBA" id="ARBA00022801"/>
    </source>
</evidence>
<keyword evidence="9" id="KW-0460">Magnesium</keyword>
<dbReference type="FunFam" id="3.60.40.10:FF:000005">
    <property type="entry name" value="Serine/threonine protein phosphatase"/>
    <property type="match status" value="1"/>
</dbReference>
<dbReference type="InterPro" id="IPR013656">
    <property type="entry name" value="PAS_4"/>
</dbReference>
<evidence type="ECO:0000256" key="3">
    <source>
        <dbReference type="ARBA" id="ARBA00022679"/>
    </source>
</evidence>
<keyword evidence="4" id="KW-0479">Metal-binding</keyword>
<dbReference type="FunFam" id="3.30.565.10:FF:000028">
    <property type="entry name" value="PAS sensor protein"/>
    <property type="match status" value="1"/>
</dbReference>
<keyword evidence="10" id="KW-0904">Protein phosphatase</keyword>
<dbReference type="InterPro" id="IPR035965">
    <property type="entry name" value="PAS-like_dom_sf"/>
</dbReference>
<dbReference type="GO" id="GO:0005524">
    <property type="term" value="F:ATP binding"/>
    <property type="evidence" value="ECO:0007669"/>
    <property type="project" value="UniProtKB-KW"/>
</dbReference>
<dbReference type="SMART" id="SM00331">
    <property type="entry name" value="PP2C_SIG"/>
    <property type="match status" value="1"/>
</dbReference>
<evidence type="ECO:0000313" key="18">
    <source>
        <dbReference type="Proteomes" id="UP000653411"/>
    </source>
</evidence>
<dbReference type="AlphaFoldDB" id="A0A917XLS5"/>
<dbReference type="SUPFAM" id="SSF55781">
    <property type="entry name" value="GAF domain-like"/>
    <property type="match status" value="1"/>
</dbReference>
<dbReference type="SUPFAM" id="SSF81606">
    <property type="entry name" value="PP2C-like"/>
    <property type="match status" value="1"/>
</dbReference>
<dbReference type="SMART" id="SM00091">
    <property type="entry name" value="PAS"/>
    <property type="match status" value="2"/>
</dbReference>
<dbReference type="SUPFAM" id="SSF55785">
    <property type="entry name" value="PYP-like sensor domain (PAS domain)"/>
    <property type="match status" value="2"/>
</dbReference>
<evidence type="ECO:0000256" key="13">
    <source>
        <dbReference type="ARBA" id="ARBA00056274"/>
    </source>
</evidence>
<dbReference type="GO" id="GO:0046872">
    <property type="term" value="F:metal ion binding"/>
    <property type="evidence" value="ECO:0007669"/>
    <property type="project" value="UniProtKB-KW"/>
</dbReference>
<dbReference type="Pfam" id="PF08448">
    <property type="entry name" value="PAS_4"/>
    <property type="match status" value="1"/>
</dbReference>
<dbReference type="PANTHER" id="PTHR43156:SF2">
    <property type="entry name" value="STAGE II SPORULATION PROTEIN E"/>
    <property type="match status" value="1"/>
</dbReference>
<keyword evidence="8" id="KW-0067">ATP-binding</keyword>
<evidence type="ECO:0000256" key="11">
    <source>
        <dbReference type="ARBA" id="ARBA00023211"/>
    </source>
</evidence>
<dbReference type="Gene3D" id="3.30.450.20">
    <property type="entry name" value="PAS domain"/>
    <property type="match status" value="2"/>
</dbReference>
<dbReference type="RefSeq" id="WP_189268363.1">
    <property type="nucleotide sequence ID" value="NZ_BMML01000030.1"/>
</dbReference>
<evidence type="ECO:0000256" key="4">
    <source>
        <dbReference type="ARBA" id="ARBA00022723"/>
    </source>
</evidence>
<keyword evidence="6" id="KW-0418">Kinase</keyword>
<dbReference type="EMBL" id="BMML01000030">
    <property type="protein sequence ID" value="GGN39317.1"/>
    <property type="molecule type" value="Genomic_DNA"/>
</dbReference>
<dbReference type="InterPro" id="IPR001932">
    <property type="entry name" value="PPM-type_phosphatase-like_dom"/>
</dbReference>
<dbReference type="InterPro" id="IPR036890">
    <property type="entry name" value="HATPase_C_sf"/>
</dbReference>
<evidence type="ECO:0000256" key="8">
    <source>
        <dbReference type="ARBA" id="ARBA00022840"/>
    </source>
</evidence>
<sequence>MTEDTETSGRFPPRLLREVRGTVTVVVTDSAGTVTLWSRGAEALWGWSSQEALGTGLADLFTSDWAVRHRDGRVLDMDVDICPLQVGERRVGFLLVADRRVEVQGGGDDELMAWVFDQFPAPLAINDTEGRVLRHNQVMTRLTGRDEDEMRGRPLTESVVEATTADDERRVMRVAAKGELETAERFVKVPGEAKAHAWVSDFFPLKDSTGRVRAVGVSSYDYSQQYGARERLALLSEARTRIGMSLDLAGTAREVAEVVMPRFADALSVHLLDEVFHGELPPPGPSRRSVVLRRVVPLADGEQAVSSEPIQPSSSAVARCLLGSGAQLIEDDASEVARWFGDDIGQGMCSTIAVPIRARGTTLGLALFLRNAPTREPYGPDDLAVTEDLIARAAICLDNARRFTREHGIAVALQSALLPHGSPSHSAVETAARYLPAGGGAQVGGDWFDVIALPGSRVGLVVGDVVGHGVTASAIMGQLRTAVRTLADIELPPEELLTHLDDVVTHAADGECDDRDPCASGATCLYAVYDPVAGVCSLAAAGHPPPVLVRPDGTSSVVDIPVGPPLGLGSLPFEAAELAVPEGSLLALFTDGLIETREHDVDARLEELRAAIARPSPSLDALCDTVLGALHSGPAADDVALLIARTRGLAKDQVAEWELHSDPAVVSDARRLVDDRLTAWGLEDLTFTTELVVSELVTNAIRYGVGPVHLRLIKDRSLTCEVSDGSASAPHLRRARLSDEGGRGLFLIAELTRRWGTRYTMTGKTIWAEQALDVPRSVEL</sequence>
<reference evidence="17" key="2">
    <citation type="submission" date="2020-09" db="EMBL/GenBank/DDBJ databases">
        <authorList>
            <person name="Sun Q."/>
            <person name="Zhou Y."/>
        </authorList>
    </citation>
    <scope>NUCLEOTIDE SEQUENCE</scope>
    <source>
        <strain evidence="17">CGMCC 4.7110</strain>
    </source>
</reference>
<dbReference type="Pfam" id="PF13581">
    <property type="entry name" value="HATPase_c_2"/>
    <property type="match status" value="1"/>
</dbReference>
<dbReference type="Pfam" id="PF07228">
    <property type="entry name" value="SpoIIE"/>
    <property type="match status" value="1"/>
</dbReference>
<feature type="domain" description="PAS" evidence="16">
    <location>
        <begin position="108"/>
        <end position="179"/>
    </location>
</feature>
<dbReference type="InterPro" id="IPR029016">
    <property type="entry name" value="GAF-like_dom_sf"/>
</dbReference>
<dbReference type="Gene3D" id="3.30.565.10">
    <property type="entry name" value="Histidine kinase-like ATPase, C-terminal domain"/>
    <property type="match status" value="1"/>
</dbReference>
<dbReference type="Gene3D" id="3.30.450.40">
    <property type="match status" value="1"/>
</dbReference>
<dbReference type="SUPFAM" id="SSF55874">
    <property type="entry name" value="ATPase domain of HSP90 chaperone/DNA topoisomerase II/histidine kinase"/>
    <property type="match status" value="1"/>
</dbReference>
<keyword evidence="7" id="KW-0378">Hydrolase</keyword>
<dbReference type="Proteomes" id="UP000653411">
    <property type="component" value="Unassembled WGS sequence"/>
</dbReference>
<dbReference type="GO" id="GO:0004722">
    <property type="term" value="F:protein serine/threonine phosphatase activity"/>
    <property type="evidence" value="ECO:0007669"/>
    <property type="project" value="UniProtKB-EC"/>
</dbReference>
<reference evidence="17" key="1">
    <citation type="journal article" date="2014" name="Int. J. Syst. Evol. Microbiol.">
        <title>Complete genome sequence of Corynebacterium casei LMG S-19264T (=DSM 44701T), isolated from a smear-ripened cheese.</title>
        <authorList>
            <consortium name="US DOE Joint Genome Institute (JGI-PGF)"/>
            <person name="Walter F."/>
            <person name="Albersmeier A."/>
            <person name="Kalinowski J."/>
            <person name="Ruckert C."/>
        </authorList>
    </citation>
    <scope>NUCLEOTIDE SEQUENCE</scope>
    <source>
        <strain evidence="17">CGMCC 4.7110</strain>
    </source>
</reference>
<comment type="function">
    <text evidence="13">Primarily acts as an independent SigF regulator that is sensitive to the osmosensory signal, mediating the cross talk of PknD with the SigF regulon. Possesses both phosphatase and kinase activities. The kinase domain functions as a classic anti-sigma factor-like kinase to phosphorylate the anti-anti-sigma factor domain at the canonical regulatory site, and the phosphatase domain antagonizes this activity.</text>
</comment>
<evidence type="ECO:0000256" key="15">
    <source>
        <dbReference type="ARBA" id="ARBA00081350"/>
    </source>
</evidence>
<feature type="domain" description="PAS" evidence="16">
    <location>
        <begin position="25"/>
        <end position="64"/>
    </location>
</feature>
<dbReference type="Gene3D" id="3.60.40.10">
    <property type="entry name" value="PPM-type phosphatase domain"/>
    <property type="match status" value="1"/>
</dbReference>
<comment type="catalytic activity">
    <reaction evidence="12">
        <text>O-phospho-L-seryl-[protein] + H2O = L-seryl-[protein] + phosphate</text>
        <dbReference type="Rhea" id="RHEA:20629"/>
        <dbReference type="Rhea" id="RHEA-COMP:9863"/>
        <dbReference type="Rhea" id="RHEA-COMP:11604"/>
        <dbReference type="ChEBI" id="CHEBI:15377"/>
        <dbReference type="ChEBI" id="CHEBI:29999"/>
        <dbReference type="ChEBI" id="CHEBI:43474"/>
        <dbReference type="ChEBI" id="CHEBI:83421"/>
        <dbReference type="EC" id="3.1.3.16"/>
    </reaction>
</comment>
<keyword evidence="3" id="KW-0808">Transferase</keyword>
<evidence type="ECO:0000256" key="6">
    <source>
        <dbReference type="ARBA" id="ARBA00022777"/>
    </source>
</evidence>
<keyword evidence="2" id="KW-0597">Phosphoprotein</keyword>
<keyword evidence="11" id="KW-0464">Manganese</keyword>
<comment type="caution">
    <text evidence="17">The sequence shown here is derived from an EMBL/GenBank/DDBJ whole genome shotgun (WGS) entry which is preliminary data.</text>
</comment>
<evidence type="ECO:0000256" key="5">
    <source>
        <dbReference type="ARBA" id="ARBA00022741"/>
    </source>
</evidence>
<proteinExistence type="predicted"/>
<keyword evidence="5" id="KW-0547">Nucleotide-binding</keyword>
<dbReference type="PANTHER" id="PTHR43156">
    <property type="entry name" value="STAGE II SPORULATION PROTEIN E-RELATED"/>
    <property type="match status" value="1"/>
</dbReference>
<dbReference type="InterPro" id="IPR052016">
    <property type="entry name" value="Bact_Sigma-Reg"/>
</dbReference>
<evidence type="ECO:0000313" key="17">
    <source>
        <dbReference type="EMBL" id="GGN39317.1"/>
    </source>
</evidence>
<dbReference type="EC" id="3.1.3.16" evidence="1"/>
<evidence type="ECO:0000256" key="9">
    <source>
        <dbReference type="ARBA" id="ARBA00022842"/>
    </source>
</evidence>
<dbReference type="NCBIfam" id="TIGR00229">
    <property type="entry name" value="sensory_box"/>
    <property type="match status" value="1"/>
</dbReference>
<name>A0A917XLS5_9ACTN</name>
<evidence type="ECO:0000256" key="14">
    <source>
        <dbReference type="ARBA" id="ARBA00075117"/>
    </source>
</evidence>
<dbReference type="GO" id="GO:0016301">
    <property type="term" value="F:kinase activity"/>
    <property type="evidence" value="ECO:0007669"/>
    <property type="project" value="UniProtKB-KW"/>
</dbReference>
<organism evidence="17 18">
    <name type="scientific">Streptomyces fuscichromogenes</name>
    <dbReference type="NCBI Taxonomy" id="1324013"/>
    <lineage>
        <taxon>Bacteria</taxon>
        <taxon>Bacillati</taxon>
        <taxon>Actinomycetota</taxon>
        <taxon>Actinomycetes</taxon>
        <taxon>Kitasatosporales</taxon>
        <taxon>Streptomycetaceae</taxon>
        <taxon>Streptomyces</taxon>
    </lineage>
</organism>
<protein>
    <recommendedName>
        <fullName evidence="1">protein-serine/threonine phosphatase</fullName>
        <ecNumber evidence="1">3.1.3.16</ecNumber>
    </recommendedName>
    <alternativeName>
        <fullName evidence="15">Protein-serine/threonine phosphatase</fullName>
    </alternativeName>
    <alternativeName>
        <fullName evidence="14">Serine/threonine-protein kinase</fullName>
    </alternativeName>
</protein>
<evidence type="ECO:0000256" key="1">
    <source>
        <dbReference type="ARBA" id="ARBA00013081"/>
    </source>
</evidence>
<dbReference type="CDD" id="cd16936">
    <property type="entry name" value="HATPase_RsbW-like"/>
    <property type="match status" value="1"/>
</dbReference>
<dbReference type="InterPro" id="IPR000014">
    <property type="entry name" value="PAS"/>
</dbReference>
<dbReference type="PROSITE" id="PS50112">
    <property type="entry name" value="PAS"/>
    <property type="match status" value="2"/>
</dbReference>
<accession>A0A917XLS5</accession>
<evidence type="ECO:0000256" key="12">
    <source>
        <dbReference type="ARBA" id="ARBA00047761"/>
    </source>
</evidence>
<keyword evidence="18" id="KW-1185">Reference proteome</keyword>
<gene>
    <name evidence="17" type="ORF">GCM10011578_085680</name>
</gene>
<dbReference type="InterPro" id="IPR036457">
    <property type="entry name" value="PPM-type-like_dom_sf"/>
</dbReference>
<evidence type="ECO:0000259" key="16">
    <source>
        <dbReference type="PROSITE" id="PS50112"/>
    </source>
</evidence>
<dbReference type="InterPro" id="IPR003594">
    <property type="entry name" value="HATPase_dom"/>
</dbReference>
<evidence type="ECO:0000256" key="2">
    <source>
        <dbReference type="ARBA" id="ARBA00022553"/>
    </source>
</evidence>